<feature type="domain" description="ComEC/Rec2-related protein" evidence="7">
    <location>
        <begin position="242"/>
        <end position="504"/>
    </location>
</feature>
<evidence type="ECO:0000256" key="3">
    <source>
        <dbReference type="ARBA" id="ARBA00022692"/>
    </source>
</evidence>
<dbReference type="EMBL" id="MGJI01000021">
    <property type="protein sequence ID" value="OGN04432.1"/>
    <property type="molecule type" value="Genomic_DNA"/>
</dbReference>
<keyword evidence="2" id="KW-1003">Cell membrane</keyword>
<proteinExistence type="predicted"/>
<dbReference type="Proteomes" id="UP000177507">
    <property type="component" value="Unassembled WGS sequence"/>
</dbReference>
<feature type="transmembrane region" description="Helical" evidence="6">
    <location>
        <begin position="295"/>
        <end position="328"/>
    </location>
</feature>
<feature type="transmembrane region" description="Helical" evidence="6">
    <location>
        <begin position="266"/>
        <end position="289"/>
    </location>
</feature>
<name>A0A1F8EU88_9BACT</name>
<feature type="transmembrane region" description="Helical" evidence="6">
    <location>
        <begin position="31"/>
        <end position="47"/>
    </location>
</feature>
<dbReference type="PANTHER" id="PTHR30619">
    <property type="entry name" value="DNA INTERNALIZATION/COMPETENCE PROTEIN COMEC/REC2"/>
    <property type="match status" value="1"/>
</dbReference>
<reference evidence="9 10" key="1">
    <citation type="journal article" date="2016" name="Nat. Commun.">
        <title>Thousands of microbial genomes shed light on interconnected biogeochemical processes in an aquifer system.</title>
        <authorList>
            <person name="Anantharaman K."/>
            <person name="Brown C.T."/>
            <person name="Hug L.A."/>
            <person name="Sharon I."/>
            <person name="Castelle C.J."/>
            <person name="Probst A.J."/>
            <person name="Thomas B.C."/>
            <person name="Singh A."/>
            <person name="Wilkins M.J."/>
            <person name="Karaoz U."/>
            <person name="Brodie E.L."/>
            <person name="Williams K.H."/>
            <person name="Hubbard S.S."/>
            <person name="Banfield J.F."/>
        </authorList>
    </citation>
    <scope>NUCLEOTIDE SEQUENCE [LARGE SCALE GENOMIC DNA]</scope>
</reference>
<evidence type="ECO:0000313" key="9">
    <source>
        <dbReference type="EMBL" id="OGN04432.1"/>
    </source>
</evidence>
<sequence length="519" mass="58116">MHKSQIFFFILLSFILGVFAGSFFSISKNTALIIAITCALLIAVFYRRESRLLNPRFALAAFLTLFFIAGVMRFNTVNTQTHNLQKFVEAQENVIDPQNKHPIRVTLYGYLSSEPETSGDKQRLVFFAKQLQAGSYVIDLKEKVMLTTQMYPQYKYGDELKVYGQIKKPENFSEFDYAAYLAKEGVFTTMFYPEIEPVGLKISFIEGVKVGLFKKVFALKGAFENSISRSVSEPNAAFINGILLGSRSQIPDTLQDAFARTGTTHILAISGYNITIIAVIVSWLFLLFFRRPTAFWFSVAAVVLFTILTGAQASVVRAAIMATIVLLARREGRLSDPRNAIVLAGAAMILFNPIILRHDVGFQLSFMATLGLIYVSPVIERYFQKMPNFFELRETMIMTVSAQIFVLPLLIYYFKNISLVSVPVNLLILPLVPVSMIFGFITGLAGLAVPFLGQSLGYFAWLITSVQIGIINIFAKPVWASVTFGIGWPGVIIFYALLILLLVRLGKTTIDKRSDERIL</sequence>
<feature type="transmembrane region" description="Helical" evidence="6">
    <location>
        <begin position="395"/>
        <end position="414"/>
    </location>
</feature>
<feature type="transmembrane region" description="Helical" evidence="6">
    <location>
        <begin position="456"/>
        <end position="475"/>
    </location>
</feature>
<evidence type="ECO:0000259" key="8">
    <source>
        <dbReference type="Pfam" id="PF13567"/>
    </source>
</evidence>
<dbReference type="InterPro" id="IPR004477">
    <property type="entry name" value="ComEC_N"/>
</dbReference>
<feature type="transmembrane region" description="Helical" evidence="6">
    <location>
        <begin position="426"/>
        <end position="449"/>
    </location>
</feature>
<dbReference type="NCBIfam" id="TIGR00360">
    <property type="entry name" value="ComEC_N-term"/>
    <property type="match status" value="1"/>
</dbReference>
<feature type="transmembrane region" description="Helical" evidence="6">
    <location>
        <begin position="6"/>
        <end position="24"/>
    </location>
</feature>
<protein>
    <recommendedName>
        <fullName evidence="11">ComEC/Rec2-related protein domain-containing protein</fullName>
    </recommendedName>
</protein>
<feature type="transmembrane region" description="Helical" evidence="6">
    <location>
        <begin position="340"/>
        <end position="356"/>
    </location>
</feature>
<dbReference type="PANTHER" id="PTHR30619:SF7">
    <property type="entry name" value="BETA-LACTAMASE DOMAIN PROTEIN"/>
    <property type="match status" value="1"/>
</dbReference>
<feature type="transmembrane region" description="Helical" evidence="6">
    <location>
        <begin position="481"/>
        <end position="503"/>
    </location>
</feature>
<evidence type="ECO:0000259" key="7">
    <source>
        <dbReference type="Pfam" id="PF03772"/>
    </source>
</evidence>
<organism evidence="9 10">
    <name type="scientific">Candidatus Yanofskybacteria bacterium RIFCSPHIGHO2_01_FULL_44_17</name>
    <dbReference type="NCBI Taxonomy" id="1802668"/>
    <lineage>
        <taxon>Bacteria</taxon>
        <taxon>Candidatus Yanofskyibacteriota</taxon>
    </lineage>
</organism>
<dbReference type="Pfam" id="PF13567">
    <property type="entry name" value="DUF4131"/>
    <property type="match status" value="1"/>
</dbReference>
<keyword evidence="5 6" id="KW-0472">Membrane</keyword>
<evidence type="ECO:0000256" key="6">
    <source>
        <dbReference type="SAM" id="Phobius"/>
    </source>
</evidence>
<evidence type="ECO:0000256" key="1">
    <source>
        <dbReference type="ARBA" id="ARBA00004651"/>
    </source>
</evidence>
<evidence type="ECO:0008006" key="11">
    <source>
        <dbReference type="Google" id="ProtNLM"/>
    </source>
</evidence>
<feature type="transmembrane region" description="Helical" evidence="6">
    <location>
        <begin position="362"/>
        <end position="383"/>
    </location>
</feature>
<keyword evidence="4 6" id="KW-1133">Transmembrane helix</keyword>
<comment type="caution">
    <text evidence="9">The sequence shown here is derived from an EMBL/GenBank/DDBJ whole genome shotgun (WGS) entry which is preliminary data.</text>
</comment>
<evidence type="ECO:0000313" key="10">
    <source>
        <dbReference type="Proteomes" id="UP000177507"/>
    </source>
</evidence>
<evidence type="ECO:0000256" key="4">
    <source>
        <dbReference type="ARBA" id="ARBA00022989"/>
    </source>
</evidence>
<dbReference type="AlphaFoldDB" id="A0A1F8EU88"/>
<feature type="domain" description="DUF4131" evidence="8">
    <location>
        <begin position="30"/>
        <end position="196"/>
    </location>
</feature>
<dbReference type="InterPro" id="IPR025405">
    <property type="entry name" value="DUF4131"/>
</dbReference>
<dbReference type="InterPro" id="IPR052159">
    <property type="entry name" value="Competence_DNA_uptake"/>
</dbReference>
<evidence type="ECO:0000256" key="2">
    <source>
        <dbReference type="ARBA" id="ARBA00022475"/>
    </source>
</evidence>
<dbReference type="Pfam" id="PF03772">
    <property type="entry name" value="Competence"/>
    <property type="match status" value="1"/>
</dbReference>
<dbReference type="GO" id="GO:0005886">
    <property type="term" value="C:plasma membrane"/>
    <property type="evidence" value="ECO:0007669"/>
    <property type="project" value="UniProtKB-SubCell"/>
</dbReference>
<keyword evidence="3 6" id="KW-0812">Transmembrane</keyword>
<dbReference type="STRING" id="1802668.A2831_01030"/>
<accession>A0A1F8EU88</accession>
<evidence type="ECO:0000256" key="5">
    <source>
        <dbReference type="ARBA" id="ARBA00023136"/>
    </source>
</evidence>
<gene>
    <name evidence="9" type="ORF">A2831_01030</name>
</gene>
<comment type="subcellular location">
    <subcellularLocation>
        <location evidence="1">Cell membrane</location>
        <topology evidence="1">Multi-pass membrane protein</topology>
    </subcellularLocation>
</comment>
<feature type="transmembrane region" description="Helical" evidence="6">
    <location>
        <begin position="53"/>
        <end position="72"/>
    </location>
</feature>